<feature type="binding site" evidence="9 12">
    <location>
        <position position="446"/>
    </location>
    <ligand>
        <name>Mn(2+)</name>
        <dbReference type="ChEBI" id="CHEBI:29035"/>
        <label>2</label>
    </ligand>
</feature>
<dbReference type="SUPFAM" id="SSF53649">
    <property type="entry name" value="Alkaline phosphatase-like"/>
    <property type="match status" value="1"/>
</dbReference>
<feature type="binding site" evidence="9">
    <location>
        <position position="195"/>
    </location>
    <ligand>
        <name>substrate</name>
    </ligand>
</feature>
<reference evidence="15 16" key="1">
    <citation type="journal article" date="2016" name="Nat. Commun.">
        <title>Thousands of microbial genomes shed light on interconnected biogeochemical processes in an aquifer system.</title>
        <authorList>
            <person name="Anantharaman K."/>
            <person name="Brown C.T."/>
            <person name="Hug L.A."/>
            <person name="Sharon I."/>
            <person name="Castelle C.J."/>
            <person name="Probst A.J."/>
            <person name="Thomas B.C."/>
            <person name="Singh A."/>
            <person name="Wilkins M.J."/>
            <person name="Karaoz U."/>
            <person name="Brodie E.L."/>
            <person name="Williams K.H."/>
            <person name="Hubbard S.S."/>
            <person name="Banfield J.F."/>
        </authorList>
    </citation>
    <scope>NUCLEOTIDE SEQUENCE [LARGE SCALE GENOMIC DNA]</scope>
</reference>
<dbReference type="AlphaFoldDB" id="A0A1G2KR46"/>
<dbReference type="Gene3D" id="3.40.720.10">
    <property type="entry name" value="Alkaline Phosphatase, subunit A"/>
    <property type="match status" value="1"/>
</dbReference>
<dbReference type="InterPro" id="IPR005995">
    <property type="entry name" value="Pgm_bpd_ind"/>
</dbReference>
<dbReference type="GO" id="GO:0006096">
    <property type="term" value="P:glycolytic process"/>
    <property type="evidence" value="ECO:0007669"/>
    <property type="project" value="UniProtKB-UniRule"/>
</dbReference>
<comment type="caution">
    <text evidence="15">The sequence shown here is derived from an EMBL/GenBank/DDBJ whole genome shotgun (WGS) entry which is preliminary data.</text>
</comment>
<evidence type="ECO:0000256" key="7">
    <source>
        <dbReference type="ARBA" id="ARBA00023211"/>
    </source>
</evidence>
<dbReference type="EMBL" id="MHQK01000017">
    <property type="protein sequence ID" value="OHA01860.1"/>
    <property type="molecule type" value="Genomic_DNA"/>
</dbReference>
<comment type="similarity">
    <text evidence="4 9">Belongs to the BPG-independent phosphoglycerate mutase family.</text>
</comment>
<evidence type="ECO:0000256" key="3">
    <source>
        <dbReference type="ARBA" id="ARBA00004798"/>
    </source>
</evidence>
<evidence type="ECO:0000313" key="16">
    <source>
        <dbReference type="Proteomes" id="UP000178710"/>
    </source>
</evidence>
<keyword evidence="6 9" id="KW-0324">Glycolysis</keyword>
<dbReference type="GO" id="GO:0005737">
    <property type="term" value="C:cytoplasm"/>
    <property type="evidence" value="ECO:0007669"/>
    <property type="project" value="InterPro"/>
</dbReference>
<evidence type="ECO:0000256" key="5">
    <source>
        <dbReference type="ARBA" id="ARBA00022723"/>
    </source>
</evidence>
<feature type="binding site" evidence="9">
    <location>
        <position position="189"/>
    </location>
    <ligand>
        <name>substrate</name>
    </ligand>
</feature>
<organism evidence="15 16">
    <name type="scientific">Candidatus Sungbacteria bacterium RIFCSPHIGHO2_02_FULL_49_20</name>
    <dbReference type="NCBI Taxonomy" id="1802272"/>
    <lineage>
        <taxon>Bacteria</taxon>
        <taxon>Candidatus Sungiibacteriota</taxon>
    </lineage>
</organism>
<dbReference type="GO" id="GO:0030145">
    <property type="term" value="F:manganese ion binding"/>
    <property type="evidence" value="ECO:0007669"/>
    <property type="project" value="UniProtKB-UniRule"/>
</dbReference>
<comment type="pathway">
    <text evidence="3 9">Carbohydrate degradation; glycolysis; pyruvate from D-glyceraldehyde 3-phosphate: step 3/5.</text>
</comment>
<dbReference type="GO" id="GO:0006007">
    <property type="term" value="P:glucose catabolic process"/>
    <property type="evidence" value="ECO:0007669"/>
    <property type="project" value="InterPro"/>
</dbReference>
<feature type="binding site" evidence="9 12">
    <location>
        <position position="65"/>
    </location>
    <ligand>
        <name>Mn(2+)</name>
        <dbReference type="ChEBI" id="CHEBI:29035"/>
        <label>2</label>
    </ligand>
</feature>
<dbReference type="PANTHER" id="PTHR31637:SF0">
    <property type="entry name" value="2,3-BISPHOSPHOGLYCERATE-INDEPENDENT PHOSPHOGLYCERATE MUTASE"/>
    <property type="match status" value="1"/>
</dbReference>
<evidence type="ECO:0000256" key="8">
    <source>
        <dbReference type="ARBA" id="ARBA00023235"/>
    </source>
</evidence>
<keyword evidence="5 9" id="KW-0479">Metal-binding</keyword>
<feature type="domain" description="BPG-independent PGAM N-terminal" evidence="14">
    <location>
        <begin position="87"/>
        <end position="303"/>
    </location>
</feature>
<dbReference type="SUPFAM" id="SSF64158">
    <property type="entry name" value="2,3-Bisphosphoglycerate-independent phosphoglycerate mutase, substrate-binding domain"/>
    <property type="match status" value="1"/>
</dbReference>
<evidence type="ECO:0000256" key="11">
    <source>
        <dbReference type="PIRSR" id="PIRSR001492-1"/>
    </source>
</evidence>
<evidence type="ECO:0000256" key="9">
    <source>
        <dbReference type="HAMAP-Rule" id="MF_01038"/>
    </source>
</evidence>
<evidence type="ECO:0000256" key="2">
    <source>
        <dbReference type="ARBA" id="ARBA00002315"/>
    </source>
</evidence>
<feature type="binding site" evidence="9">
    <location>
        <position position="339"/>
    </location>
    <ligand>
        <name>substrate</name>
    </ligand>
</feature>
<comment type="cofactor">
    <cofactor evidence="9">
        <name>Mn(2+)</name>
        <dbReference type="ChEBI" id="CHEBI:29035"/>
    </cofactor>
    <text evidence="9">Binds 2 manganese ions per subunit.</text>
</comment>
<dbReference type="InterPro" id="IPR006124">
    <property type="entry name" value="Metalloenzyme"/>
</dbReference>
<dbReference type="PANTHER" id="PTHR31637">
    <property type="entry name" value="2,3-BISPHOSPHOGLYCERATE-INDEPENDENT PHOSPHOGLYCERATE MUTASE"/>
    <property type="match status" value="1"/>
</dbReference>
<dbReference type="InterPro" id="IPR036646">
    <property type="entry name" value="PGAM_B_sf"/>
</dbReference>
<dbReference type="Gene3D" id="3.40.1450.10">
    <property type="entry name" value="BPG-independent phosphoglycerate mutase, domain B"/>
    <property type="match status" value="1"/>
</dbReference>
<dbReference type="Proteomes" id="UP000178710">
    <property type="component" value="Unassembled WGS sequence"/>
</dbReference>
<feature type="binding site" evidence="9 12">
    <location>
        <position position="464"/>
    </location>
    <ligand>
        <name>Mn(2+)</name>
        <dbReference type="ChEBI" id="CHEBI:29035"/>
        <label>1</label>
    </ligand>
</feature>
<proteinExistence type="inferred from homology"/>
<comment type="subunit">
    <text evidence="9">Monomer.</text>
</comment>
<dbReference type="EC" id="5.4.2.12" evidence="9 10"/>
<sequence>MNQKTYKPVVLAVMDGFGISLEEKANAVALAQKPVLDSLDQNYPFTALQASGIAVGLPWGEAGNSEVGHLTMGSGRIIFHHLPRVISSIRDGTFYENEAFLKAAAHVKERGSKLHLLGLVSSGSVHSYIDHLYALMRFAEQQKIPRVFLHMITDGKDALPKEGQKFLDHMAERMAKEFPHITLADIVGRYYAMDRDEQWERVQKAYDLYTEGKGVKIEGWPSEYIRASYERGVTDEFIEPAYVADSEGKPIGLIEDGDAVIMFNFREDSMREIAHALADEAFDAFPRLSMPNLLVVTMTEYSKDLRAVAAFQPLEINAPLARIIADAGLKQLHIAETEKYAHVTYFFNGGREKPFPNEDRVLIPSLQIAHLDDAPEMKAVEIASKTVEELSRYDFILVNFANTDMIGHSGNIEAGIKAVEIVDRAVGRLMEAVLEKDGVLIITGDHGNIEAKRDLVTGERLTEHSLNPVPFYLVGKDFKFVKPRSHEEVIAGKREVGGILTDVAPTVLELMGFRKPTEMNGGSLLTSLLKQISAHR</sequence>
<feature type="active site" description="Phosphoserine intermediate" evidence="9 11">
    <location>
        <position position="65"/>
    </location>
</feature>
<dbReference type="CDD" id="cd16010">
    <property type="entry name" value="iPGM"/>
    <property type="match status" value="1"/>
</dbReference>
<gene>
    <name evidence="9" type="primary">gpmI</name>
    <name evidence="15" type="ORF">A3C12_00820</name>
</gene>
<evidence type="ECO:0000256" key="1">
    <source>
        <dbReference type="ARBA" id="ARBA00000370"/>
    </source>
</evidence>
<dbReference type="InterPro" id="IPR011258">
    <property type="entry name" value="BPG-indep_PGM_N"/>
</dbReference>
<name>A0A1G2KR46_9BACT</name>
<dbReference type="UniPathway" id="UPA00109">
    <property type="reaction ID" value="UER00186"/>
</dbReference>
<evidence type="ECO:0000256" key="6">
    <source>
        <dbReference type="ARBA" id="ARBA00023152"/>
    </source>
</evidence>
<feature type="binding site" evidence="9 12">
    <location>
        <position position="408"/>
    </location>
    <ligand>
        <name>Mn(2+)</name>
        <dbReference type="ChEBI" id="CHEBI:29035"/>
        <label>1</label>
    </ligand>
</feature>
<feature type="binding site" evidence="9 12">
    <location>
        <position position="445"/>
    </location>
    <ligand>
        <name>Mn(2+)</name>
        <dbReference type="ChEBI" id="CHEBI:29035"/>
        <label>2</label>
    </ligand>
</feature>
<dbReference type="HAMAP" id="MF_01038">
    <property type="entry name" value="GpmI"/>
    <property type="match status" value="1"/>
</dbReference>
<feature type="binding site" evidence="9 12">
    <location>
        <position position="15"/>
    </location>
    <ligand>
        <name>Mn(2+)</name>
        <dbReference type="ChEBI" id="CHEBI:29035"/>
        <label>2</label>
    </ligand>
</feature>
<evidence type="ECO:0000256" key="4">
    <source>
        <dbReference type="ARBA" id="ARBA00008819"/>
    </source>
</evidence>
<dbReference type="InterPro" id="IPR017850">
    <property type="entry name" value="Alkaline_phosphatase_core_sf"/>
</dbReference>
<comment type="function">
    <text evidence="2 9">Catalyzes the interconversion of 2-phosphoglycerate and 3-phosphoglycerate.</text>
</comment>
<evidence type="ECO:0000313" key="15">
    <source>
        <dbReference type="EMBL" id="OHA01860.1"/>
    </source>
</evidence>
<keyword evidence="8 9" id="KW-0413">Isomerase</keyword>
<dbReference type="FunFam" id="3.40.1450.10:FF:000002">
    <property type="entry name" value="2,3-bisphosphoglycerate-independent phosphoglycerate mutase"/>
    <property type="match status" value="1"/>
</dbReference>
<dbReference type="Pfam" id="PF01676">
    <property type="entry name" value="Metalloenzyme"/>
    <property type="match status" value="1"/>
</dbReference>
<dbReference type="GO" id="GO:0004619">
    <property type="term" value="F:phosphoglycerate mutase activity"/>
    <property type="evidence" value="ECO:0007669"/>
    <property type="project" value="UniProtKB-UniRule"/>
</dbReference>
<evidence type="ECO:0000256" key="10">
    <source>
        <dbReference type="NCBIfam" id="TIGR01307"/>
    </source>
</evidence>
<dbReference type="NCBIfam" id="TIGR01307">
    <property type="entry name" value="pgm_bpd_ind"/>
    <property type="match status" value="1"/>
</dbReference>
<feature type="binding site" evidence="9">
    <location>
        <position position="126"/>
    </location>
    <ligand>
        <name>substrate</name>
    </ligand>
</feature>
<evidence type="ECO:0000259" key="13">
    <source>
        <dbReference type="Pfam" id="PF01676"/>
    </source>
</evidence>
<dbReference type="Pfam" id="PF06415">
    <property type="entry name" value="iPGM_N"/>
    <property type="match status" value="1"/>
</dbReference>
<dbReference type="PIRSF" id="PIRSF001492">
    <property type="entry name" value="IPGAM"/>
    <property type="match status" value="1"/>
</dbReference>
<evidence type="ECO:0000256" key="12">
    <source>
        <dbReference type="PIRSR" id="PIRSR001492-3"/>
    </source>
</evidence>
<keyword evidence="7 9" id="KW-0464">Manganese</keyword>
<feature type="domain" description="Metalloenzyme" evidence="13">
    <location>
        <begin position="7"/>
        <end position="514"/>
    </location>
</feature>
<evidence type="ECO:0000259" key="14">
    <source>
        <dbReference type="Pfam" id="PF06415"/>
    </source>
</evidence>
<protein>
    <recommendedName>
        <fullName evidence="9 10">2,3-bisphosphoglycerate-independent phosphoglycerate mutase</fullName>
        <shortName evidence="9">BPG-independent PGAM</shortName>
        <shortName evidence="9">Phosphoglyceromutase</shortName>
        <shortName evidence="9">iPGM</shortName>
        <ecNumber evidence="9 10">5.4.2.12</ecNumber>
    </recommendedName>
</protein>
<comment type="catalytic activity">
    <reaction evidence="1 9">
        <text>(2R)-2-phosphoglycerate = (2R)-3-phosphoglycerate</text>
        <dbReference type="Rhea" id="RHEA:15901"/>
        <dbReference type="ChEBI" id="CHEBI:58272"/>
        <dbReference type="ChEBI" id="CHEBI:58289"/>
        <dbReference type="EC" id="5.4.2.12"/>
    </reaction>
</comment>
<accession>A0A1G2KR46</accession>
<comment type="caution">
    <text evidence="9">Lacks conserved residue(s) required for the propagation of feature annotation.</text>
</comment>
<feature type="binding site" evidence="9 12">
    <location>
        <position position="404"/>
    </location>
    <ligand>
        <name>Mn(2+)</name>
        <dbReference type="ChEBI" id="CHEBI:29035"/>
        <label>1</label>
    </ligand>
</feature>